<evidence type="ECO:0000313" key="8">
    <source>
        <dbReference type="Proteomes" id="UP001307889"/>
    </source>
</evidence>
<dbReference type="Gene3D" id="3.40.50.1820">
    <property type="entry name" value="alpha/beta hydrolase"/>
    <property type="match status" value="1"/>
</dbReference>
<name>A0ABN7A8E1_9HEMI</name>
<proteinExistence type="inferred from homology"/>
<accession>A0ABN7A8E1</accession>
<dbReference type="EC" id="3.1.1.-" evidence="5"/>
<dbReference type="EMBL" id="AP028909">
    <property type="protein sequence ID" value="BES88570.1"/>
    <property type="molecule type" value="Genomic_DNA"/>
</dbReference>
<feature type="domain" description="Carboxylesterase type B" evidence="6">
    <location>
        <begin position="20"/>
        <end position="501"/>
    </location>
</feature>
<evidence type="ECO:0000256" key="4">
    <source>
        <dbReference type="ARBA" id="ARBA00023180"/>
    </source>
</evidence>
<evidence type="ECO:0000259" key="6">
    <source>
        <dbReference type="Pfam" id="PF00135"/>
    </source>
</evidence>
<keyword evidence="4" id="KW-0325">Glycoprotein</keyword>
<comment type="similarity">
    <text evidence="1 5">Belongs to the type-B carboxylesterase/lipase family.</text>
</comment>
<keyword evidence="3 5" id="KW-0378">Hydrolase</keyword>
<keyword evidence="5" id="KW-0732">Signal</keyword>
<dbReference type="InterPro" id="IPR029058">
    <property type="entry name" value="AB_hydrolase_fold"/>
</dbReference>
<organism evidence="7 8">
    <name type="scientific">Nesidiocoris tenuis</name>
    <dbReference type="NCBI Taxonomy" id="355587"/>
    <lineage>
        <taxon>Eukaryota</taxon>
        <taxon>Metazoa</taxon>
        <taxon>Ecdysozoa</taxon>
        <taxon>Arthropoda</taxon>
        <taxon>Hexapoda</taxon>
        <taxon>Insecta</taxon>
        <taxon>Pterygota</taxon>
        <taxon>Neoptera</taxon>
        <taxon>Paraneoptera</taxon>
        <taxon>Hemiptera</taxon>
        <taxon>Heteroptera</taxon>
        <taxon>Panheteroptera</taxon>
        <taxon>Cimicomorpha</taxon>
        <taxon>Miridae</taxon>
        <taxon>Dicyphina</taxon>
        <taxon>Nesidiocoris</taxon>
    </lineage>
</organism>
<evidence type="ECO:0000256" key="3">
    <source>
        <dbReference type="ARBA" id="ARBA00022801"/>
    </source>
</evidence>
<reference evidence="7 8" key="1">
    <citation type="submission" date="2023-09" db="EMBL/GenBank/DDBJ databases">
        <title>Nesidiocoris tenuis whole genome shotgun sequence.</title>
        <authorList>
            <person name="Shibata T."/>
            <person name="Shimoda M."/>
            <person name="Kobayashi T."/>
            <person name="Uehara T."/>
        </authorList>
    </citation>
    <scope>NUCLEOTIDE SEQUENCE [LARGE SCALE GENOMIC DNA]</scope>
    <source>
        <strain evidence="7 8">Japan</strain>
    </source>
</reference>
<dbReference type="InterPro" id="IPR002018">
    <property type="entry name" value="CarbesteraseB"/>
</dbReference>
<protein>
    <recommendedName>
        <fullName evidence="5">Carboxylic ester hydrolase</fullName>
        <ecNumber evidence="5">3.1.1.-</ecNumber>
    </recommendedName>
</protein>
<dbReference type="SUPFAM" id="SSF53474">
    <property type="entry name" value="alpha/beta-Hydrolases"/>
    <property type="match status" value="1"/>
</dbReference>
<keyword evidence="2" id="KW-0719">Serine esterase</keyword>
<dbReference type="InterPro" id="IPR019826">
    <property type="entry name" value="Carboxylesterase_B_AS"/>
</dbReference>
<feature type="signal peptide" evidence="5">
    <location>
        <begin position="1"/>
        <end position="18"/>
    </location>
</feature>
<feature type="chain" id="PRO_5044976060" description="Carboxylic ester hydrolase" evidence="5">
    <location>
        <begin position="19"/>
        <end position="532"/>
    </location>
</feature>
<evidence type="ECO:0000313" key="7">
    <source>
        <dbReference type="EMBL" id="BES88570.1"/>
    </source>
</evidence>
<keyword evidence="8" id="KW-1185">Reference proteome</keyword>
<gene>
    <name evidence="7" type="ORF">NTJ_01376</name>
</gene>
<dbReference type="PANTHER" id="PTHR11559">
    <property type="entry name" value="CARBOXYLESTERASE"/>
    <property type="match status" value="1"/>
</dbReference>
<evidence type="ECO:0000256" key="5">
    <source>
        <dbReference type="RuleBase" id="RU361235"/>
    </source>
</evidence>
<dbReference type="PROSITE" id="PS00122">
    <property type="entry name" value="CARBOXYLESTERASE_B_1"/>
    <property type="match status" value="1"/>
</dbReference>
<evidence type="ECO:0000256" key="2">
    <source>
        <dbReference type="ARBA" id="ARBA00022487"/>
    </source>
</evidence>
<dbReference type="Pfam" id="PF00135">
    <property type="entry name" value="COesterase"/>
    <property type="match status" value="1"/>
</dbReference>
<sequence length="532" mass="59045">MQLSFVVCFLFVISPILAGPIIKTPLGRYEGWERLSRSGRTYQAWTKIPYAKPPVGNLRFKAPLPIGRHDGLMNATAHITQCIQPSGGVEDCLYLNVFRPKVVYDKLAVLVYVHGGAFLSGDPGVRETADYLMDEDVVLVQIAYRLNGFGFLSLGDKVVPGNYGLKDQAMALAWVNQNIASFGGDPKSVTVFGGSAGGASTHYLLKSPLTENLVARAVSHSGSINHVWAIVKSEEARQAAMGLVGKVKCARQTSEEILECLQKLNSTVLEAAIFQSASPNGISLVFAPVIEPKDAENAFATEDLALRPSKKPWVTTFSNGEFQLLLASTKLLPPATLSYIESDIVNYLGTFIGSHTNCTTQIKEGAQILQNLYFSETNDNFSIEYSKMFMDNSFVYPALFNLWLHEGPKWLFRMEYKGELSSRDKFTGMQSVFPVAGHDDERLYYFNTRSEFKTGIKPHITPEDLAVSKRLIKYLVNFAKYGDPTPPGTGFRWPQFRKNEMIRVTANGDIPSRLIDSAKKALDVWSYVIGWK</sequence>
<dbReference type="InterPro" id="IPR050309">
    <property type="entry name" value="Type-B_Carboxylest/Lipase"/>
</dbReference>
<dbReference type="PROSITE" id="PS00941">
    <property type="entry name" value="CARBOXYLESTERASE_B_2"/>
    <property type="match status" value="1"/>
</dbReference>
<dbReference type="Proteomes" id="UP001307889">
    <property type="component" value="Chromosome 1"/>
</dbReference>
<evidence type="ECO:0000256" key="1">
    <source>
        <dbReference type="ARBA" id="ARBA00005964"/>
    </source>
</evidence>
<dbReference type="InterPro" id="IPR019819">
    <property type="entry name" value="Carboxylesterase_B_CS"/>
</dbReference>